<evidence type="ECO:0000313" key="4">
    <source>
        <dbReference type="EMBL" id="OKH23836.1"/>
    </source>
</evidence>
<sequence length="204" mass="23662">MNFSPELAALGRYLAGEFDNRQQALAEPIWYVHLRLWLRPTPLFGEDSLTIFAEQANIVNLEQPYRPRLLRLRQSQTHPLTLRVEHYMFKDLDAVRGAGSKPEFLRQLTPEQIEFLPSCTLNVEIERLDRDRFKFKAFPASEKPCRFTYGGQIYQVSLGFEVTPDELKTYDKGIDPTTGQAIWGALMGPYRFVKRQDFSAEFPV</sequence>
<evidence type="ECO:0000256" key="2">
    <source>
        <dbReference type="ARBA" id="ARBA00023239"/>
    </source>
</evidence>
<proteinExistence type="inferred from homology"/>
<dbReference type="PANTHER" id="PTHR35137:SF1">
    <property type="entry name" value="CHROMOPHORE LYASE CRL, CHLOROPLASTIC"/>
    <property type="match status" value="1"/>
</dbReference>
<dbReference type="AlphaFoldDB" id="A0A1U7HJR8"/>
<dbReference type="STRING" id="1921803.NIES593_09285"/>
<keyword evidence="2 3" id="KW-0456">Lyase</keyword>
<dbReference type="EC" id="4.-.-.-" evidence="3"/>
<comment type="function">
    <text evidence="3">Covalently attaches a chromophore to Cys residue(s) of phycobiliproteins.</text>
</comment>
<dbReference type="CDD" id="cd16338">
    <property type="entry name" value="CpcT"/>
    <property type="match status" value="1"/>
</dbReference>
<evidence type="ECO:0000256" key="3">
    <source>
        <dbReference type="HAMAP-Rule" id="MF_01460"/>
    </source>
</evidence>
<accession>A0A1U7HJR8</accession>
<dbReference type="GO" id="GO:0017006">
    <property type="term" value="P:protein-tetrapyrrole linkage"/>
    <property type="evidence" value="ECO:0007669"/>
    <property type="project" value="UniProtKB-UniRule"/>
</dbReference>
<organism evidence="4 5">
    <name type="scientific">Hydrococcus rivularis NIES-593</name>
    <dbReference type="NCBI Taxonomy" id="1921803"/>
    <lineage>
        <taxon>Bacteria</taxon>
        <taxon>Bacillati</taxon>
        <taxon>Cyanobacteriota</taxon>
        <taxon>Cyanophyceae</taxon>
        <taxon>Pleurocapsales</taxon>
        <taxon>Hydrococcaceae</taxon>
        <taxon>Hydrococcus</taxon>
    </lineage>
</organism>
<reference evidence="4 5" key="1">
    <citation type="submission" date="2016-11" db="EMBL/GenBank/DDBJ databases">
        <title>Draft Genome Sequences of Nine Cyanobacterial Strains from Diverse Habitats.</title>
        <authorList>
            <person name="Zhu T."/>
            <person name="Hou S."/>
            <person name="Lu X."/>
            <person name="Hess W.R."/>
        </authorList>
    </citation>
    <scope>NUCLEOTIDE SEQUENCE [LARGE SCALE GENOMIC DNA]</scope>
    <source>
        <strain evidence="4 5">NIES-593</strain>
    </source>
</reference>
<dbReference type="Proteomes" id="UP000186868">
    <property type="component" value="Unassembled WGS sequence"/>
</dbReference>
<dbReference type="InterPro" id="IPR038672">
    <property type="entry name" value="CpcT/CpeT_sf"/>
</dbReference>
<dbReference type="InterPro" id="IPR010404">
    <property type="entry name" value="CpcT/CpeT"/>
</dbReference>
<comment type="caution">
    <text evidence="4">The sequence shown here is derived from an EMBL/GenBank/DDBJ whole genome shotgun (WGS) entry which is preliminary data.</text>
</comment>
<protein>
    <recommendedName>
        <fullName evidence="3">Chromophore lyase CpcT/CpeT</fullName>
        <ecNumber evidence="3">4.-.-.-</ecNumber>
    </recommendedName>
</protein>
<name>A0A1U7HJR8_9CYAN</name>
<dbReference type="RefSeq" id="WP_073599304.1">
    <property type="nucleotide sequence ID" value="NZ_MRCB01000008.1"/>
</dbReference>
<comment type="similarity">
    <text evidence="1 3">Belongs to the CpcT/CpeT biliprotein lyase family.</text>
</comment>
<dbReference type="GO" id="GO:0016829">
    <property type="term" value="F:lyase activity"/>
    <property type="evidence" value="ECO:0007669"/>
    <property type="project" value="UniProtKB-KW"/>
</dbReference>
<dbReference type="EMBL" id="MRCB01000008">
    <property type="protein sequence ID" value="OKH23836.1"/>
    <property type="molecule type" value="Genomic_DNA"/>
</dbReference>
<dbReference type="PANTHER" id="PTHR35137">
    <property type="entry name" value="CHROMOPHORE LYASE CRL, CHLOROPLASTIC"/>
    <property type="match status" value="1"/>
</dbReference>
<evidence type="ECO:0000256" key="1">
    <source>
        <dbReference type="ARBA" id="ARBA00008206"/>
    </source>
</evidence>
<dbReference type="Pfam" id="PF06206">
    <property type="entry name" value="CpeT"/>
    <property type="match status" value="1"/>
</dbReference>
<keyword evidence="5" id="KW-1185">Reference proteome</keyword>
<dbReference type="OrthoDB" id="509174at2"/>
<dbReference type="HAMAP" id="MF_01460">
    <property type="entry name" value="Chrphore_lyase_CpxT"/>
    <property type="match status" value="1"/>
</dbReference>
<gene>
    <name evidence="3" type="primary">cpcT</name>
    <name evidence="4" type="ORF">NIES593_09285</name>
</gene>
<dbReference type="Gene3D" id="2.40.128.590">
    <property type="entry name" value="CpcT/CpeT domain"/>
    <property type="match status" value="1"/>
</dbReference>
<evidence type="ECO:0000313" key="5">
    <source>
        <dbReference type="Proteomes" id="UP000186868"/>
    </source>
</evidence>